<dbReference type="EMBL" id="JAEEGA010000002">
    <property type="protein sequence ID" value="MBP1040051.1"/>
    <property type="molecule type" value="Genomic_DNA"/>
</dbReference>
<dbReference type="SUPFAM" id="SSF53448">
    <property type="entry name" value="Nucleotide-diphospho-sugar transferases"/>
    <property type="match status" value="1"/>
</dbReference>
<dbReference type="GO" id="GO:0005886">
    <property type="term" value="C:plasma membrane"/>
    <property type="evidence" value="ECO:0007669"/>
    <property type="project" value="UniProtKB-SubCell"/>
</dbReference>
<dbReference type="InterPro" id="IPR029044">
    <property type="entry name" value="Nucleotide-diphossugar_trans"/>
</dbReference>
<evidence type="ECO:0000256" key="1">
    <source>
        <dbReference type="ARBA" id="ARBA00004236"/>
    </source>
</evidence>
<dbReference type="Proteomes" id="UP000674938">
    <property type="component" value="Unassembled WGS sequence"/>
</dbReference>
<feature type="domain" description="Glycosyltransferase 2-like" evidence="17">
    <location>
        <begin position="143"/>
        <end position="316"/>
    </location>
</feature>
<dbReference type="GO" id="GO:0085029">
    <property type="term" value="P:extracellular matrix assembly"/>
    <property type="evidence" value="ECO:0007669"/>
    <property type="project" value="TreeGrafter"/>
</dbReference>
<feature type="transmembrane region" description="Helical" evidence="16">
    <location>
        <begin position="109"/>
        <end position="129"/>
    </location>
</feature>
<comment type="caution">
    <text evidence="18">The sequence shown here is derived from an EMBL/GenBank/DDBJ whole genome shotgun (WGS) entry which is preliminary data.</text>
</comment>
<evidence type="ECO:0000256" key="3">
    <source>
        <dbReference type="ARBA" id="ARBA00006782"/>
    </source>
</evidence>
<evidence type="ECO:0000256" key="8">
    <source>
        <dbReference type="ARBA" id="ARBA00022903"/>
    </source>
</evidence>
<feature type="transmembrane region" description="Helical" evidence="16">
    <location>
        <begin position="405"/>
        <end position="426"/>
    </location>
</feature>
<keyword evidence="6" id="KW-0328">Glycosyltransferase</keyword>
<feature type="transmembrane region" description="Helical" evidence="16">
    <location>
        <begin position="77"/>
        <end position="97"/>
    </location>
</feature>
<evidence type="ECO:0000256" key="9">
    <source>
        <dbReference type="ARBA" id="ARBA00023136"/>
    </source>
</evidence>
<organism evidence="18 19">
    <name type="scientific">Vagococcus allomyrinae</name>
    <dbReference type="NCBI Taxonomy" id="2794353"/>
    <lineage>
        <taxon>Bacteria</taxon>
        <taxon>Bacillati</taxon>
        <taxon>Bacillota</taxon>
        <taxon>Bacilli</taxon>
        <taxon>Lactobacillales</taxon>
        <taxon>Enterococcaceae</taxon>
        <taxon>Vagococcus</taxon>
    </lineage>
</organism>
<feature type="transmembrane region" description="Helical" evidence="16">
    <location>
        <begin position="6"/>
        <end position="28"/>
    </location>
</feature>
<keyword evidence="16" id="KW-0812">Transmembrane</keyword>
<keyword evidence="16" id="KW-1133">Transmembrane helix</keyword>
<gene>
    <name evidence="18" type="ORF">I6N95_03395</name>
</gene>
<dbReference type="PANTHER" id="PTHR22913">
    <property type="entry name" value="HYALURONAN SYNTHASE"/>
    <property type="match status" value="1"/>
</dbReference>
<accession>A0A940P5C6</accession>
<dbReference type="RefSeq" id="WP_209524948.1">
    <property type="nucleotide sequence ID" value="NZ_JAEEGA010000002.1"/>
</dbReference>
<keyword evidence="19" id="KW-1185">Reference proteome</keyword>
<evidence type="ECO:0000256" key="7">
    <source>
        <dbReference type="ARBA" id="ARBA00022679"/>
    </source>
</evidence>
<evidence type="ECO:0000256" key="4">
    <source>
        <dbReference type="ARBA" id="ARBA00012207"/>
    </source>
</evidence>
<comment type="similarity">
    <text evidence="3">Belongs to the NodC/HAS family.</text>
</comment>
<evidence type="ECO:0000256" key="2">
    <source>
        <dbReference type="ARBA" id="ARBA00004698"/>
    </source>
</evidence>
<keyword evidence="5" id="KW-1003">Cell membrane</keyword>
<dbReference type="Gene3D" id="3.90.550.10">
    <property type="entry name" value="Spore Coat Polysaccharide Biosynthesis Protein SpsA, Chain A"/>
    <property type="match status" value="1"/>
</dbReference>
<reference evidence="18" key="1">
    <citation type="submission" date="2020-12" db="EMBL/GenBank/DDBJ databases">
        <title>Vagococcus allomyrinae sp. nov. and Enterococcus lavae sp. nov., isolated from the larvae of Allomyrina dichotoma.</title>
        <authorList>
            <person name="Lee S.D."/>
        </authorList>
    </citation>
    <scope>NUCLEOTIDE SEQUENCE</scope>
    <source>
        <strain evidence="18">BWB3-3</strain>
    </source>
</reference>
<comment type="function">
    <text evidence="10">Glycosaminoglycan synthesis. The hyaluronic acid capsule is involved in the pathogenicity of group A Streptococci; it may be the major virulence determinant.</text>
</comment>
<comment type="subcellular location">
    <subcellularLocation>
        <location evidence="1">Cell membrane</location>
    </subcellularLocation>
</comment>
<protein>
    <recommendedName>
        <fullName evidence="11">Hyaluronan synthase</fullName>
        <ecNumber evidence="4">2.4.1.212</ecNumber>
    </recommendedName>
    <alternativeName>
        <fullName evidence="13">Hyaluronate synthase</fullName>
    </alternativeName>
    <alternativeName>
        <fullName evidence="12">Hyaluronic acid synthase</fullName>
    </alternativeName>
</protein>
<dbReference type="GO" id="GO:0030213">
    <property type="term" value="P:hyaluronan biosynthetic process"/>
    <property type="evidence" value="ECO:0007669"/>
    <property type="project" value="TreeGrafter"/>
</dbReference>
<dbReference type="EC" id="2.4.1.212" evidence="4"/>
<dbReference type="InterPro" id="IPR001173">
    <property type="entry name" value="Glyco_trans_2-like"/>
</dbReference>
<evidence type="ECO:0000256" key="14">
    <source>
        <dbReference type="ARBA" id="ARBA00047709"/>
    </source>
</evidence>
<evidence type="ECO:0000259" key="17">
    <source>
        <dbReference type="Pfam" id="PF00535"/>
    </source>
</evidence>
<dbReference type="Pfam" id="PF00535">
    <property type="entry name" value="Glycos_transf_2"/>
    <property type="match status" value="1"/>
</dbReference>
<evidence type="ECO:0000313" key="18">
    <source>
        <dbReference type="EMBL" id="MBP1040051.1"/>
    </source>
</evidence>
<comment type="catalytic activity">
    <reaction evidence="14">
        <text>[hyaluronan](n) + UDP-N-acetyl-alpha-D-glucosamine = N-acetyl-beta-D-glucosaminyl-(1-&gt;4)-[hyaluronan](n) + UDP + H(+)</text>
        <dbReference type="Rhea" id="RHEA:20465"/>
        <dbReference type="Rhea" id="RHEA-COMP:12583"/>
        <dbReference type="Rhea" id="RHEA-COMP:12585"/>
        <dbReference type="ChEBI" id="CHEBI:15378"/>
        <dbReference type="ChEBI" id="CHEBI:57705"/>
        <dbReference type="ChEBI" id="CHEBI:58223"/>
        <dbReference type="ChEBI" id="CHEBI:132153"/>
        <dbReference type="ChEBI" id="CHEBI:132154"/>
        <dbReference type="EC" id="2.4.1.212"/>
    </reaction>
</comment>
<dbReference type="AlphaFoldDB" id="A0A940P5C6"/>
<feature type="transmembrane region" description="Helical" evidence="16">
    <location>
        <begin position="464"/>
        <end position="484"/>
    </location>
</feature>
<dbReference type="GO" id="GO:0050501">
    <property type="term" value="F:hyaluronan synthase activity"/>
    <property type="evidence" value="ECO:0007669"/>
    <property type="project" value="UniProtKB-EC"/>
</dbReference>
<evidence type="ECO:0000313" key="19">
    <source>
        <dbReference type="Proteomes" id="UP000674938"/>
    </source>
</evidence>
<evidence type="ECO:0000256" key="16">
    <source>
        <dbReference type="SAM" id="Phobius"/>
    </source>
</evidence>
<keyword evidence="8" id="KW-0972">Capsule biogenesis/degradation</keyword>
<dbReference type="PANTHER" id="PTHR22913:SF12">
    <property type="entry name" value="MANNURONAN SYNTHASE"/>
    <property type="match status" value="1"/>
</dbReference>
<name>A0A940P5C6_9ENTE</name>
<evidence type="ECO:0000256" key="12">
    <source>
        <dbReference type="ARBA" id="ARBA00042148"/>
    </source>
</evidence>
<evidence type="ECO:0000256" key="5">
    <source>
        <dbReference type="ARBA" id="ARBA00022475"/>
    </source>
</evidence>
<keyword evidence="9 16" id="KW-0472">Membrane</keyword>
<proteinExistence type="inferred from homology"/>
<evidence type="ECO:0000256" key="10">
    <source>
        <dbReference type="ARBA" id="ARBA00037408"/>
    </source>
</evidence>
<comment type="catalytic activity">
    <reaction evidence="15">
        <text>N-acetyl-beta-D-glucosaminyl-(1-&gt;4)-[hyaluronan](n) + UDP-alpha-D-glucuronate = [hyaluronan](n+1) + UDP + H(+)</text>
        <dbReference type="Rhea" id="RHEA:12528"/>
        <dbReference type="Rhea" id="RHEA-COMP:12585"/>
        <dbReference type="Rhea" id="RHEA-COMP:12587"/>
        <dbReference type="ChEBI" id="CHEBI:15378"/>
        <dbReference type="ChEBI" id="CHEBI:58052"/>
        <dbReference type="ChEBI" id="CHEBI:58223"/>
        <dbReference type="ChEBI" id="CHEBI:132153"/>
        <dbReference type="ChEBI" id="CHEBI:132154"/>
        <dbReference type="EC" id="2.4.1.212"/>
    </reaction>
</comment>
<evidence type="ECO:0000256" key="11">
    <source>
        <dbReference type="ARBA" id="ARBA00040508"/>
    </source>
</evidence>
<evidence type="ECO:0000256" key="13">
    <source>
        <dbReference type="ARBA" id="ARBA00043237"/>
    </source>
</evidence>
<comment type="pathway">
    <text evidence="2">Glycan biosynthesis; hyaluronan biosynthesis.</text>
</comment>
<evidence type="ECO:0000256" key="6">
    <source>
        <dbReference type="ARBA" id="ARBA00022676"/>
    </source>
</evidence>
<feature type="transmembrane region" description="Helical" evidence="16">
    <location>
        <begin position="432"/>
        <end position="452"/>
    </location>
</feature>
<evidence type="ECO:0000256" key="15">
    <source>
        <dbReference type="ARBA" id="ARBA00048168"/>
    </source>
</evidence>
<sequence>MFNTLSWFYPTVVSILVLLAVIQIRGFFHKKAPSPPYETLKRGEKTHIKKARNNQKIALKNNEDTTVSLGITYRNSFTLFFLISLFVALIWVAWSIYATENGGLKEFRYFFILIGAFSCGQYVFSIYAVPYRAVHQEPLKPIILVPVYNESPHTLQQGIHSFFSQTVLPTEIHVVNDGSNADIDYTDVESSLLAKGKETGIYTTWTTQANAGKRAAQTTGFQLIKEPLDSIIITVDSDGILADNALAEGLKPFNDPEVQSVAGLVVSRNIKKNLLSRLTELIFVAYQQLVDRASMSLFGSVPVNSGGLAFYRYDVLASSITHGYNQETFGKAEVKFSDDSFLTLFAAFKGKTVFQPTSVVFADMPTNLNHHLRQQVRWARGSFIRGFWRIRYAPIRSAIFWRQVIGWYTFFVVTCILTQLMIHYLLSWTIPPLEFFLIPIVMGYIQSLRYFLVKRTDLSLWQYVAIWLMTPLATIWSVIVLRIVKLYSILTCKKTGWGTRSAIEIPDEVDHDSSWSAPSPIIEESND</sequence>
<keyword evidence="7" id="KW-0808">Transferase</keyword>